<evidence type="ECO:0000313" key="3">
    <source>
        <dbReference type="EMBL" id="OGY37041.1"/>
    </source>
</evidence>
<evidence type="ECO:0000313" key="4">
    <source>
        <dbReference type="Proteomes" id="UP000177941"/>
    </source>
</evidence>
<protein>
    <recommendedName>
        <fullName evidence="5">Glycosyl transferase family 1 domain-containing protein</fullName>
    </recommendedName>
</protein>
<accession>A0A1G1XAY2</accession>
<dbReference type="Proteomes" id="UP000177941">
    <property type="component" value="Unassembled WGS sequence"/>
</dbReference>
<dbReference type="InterPro" id="IPR001296">
    <property type="entry name" value="Glyco_trans_1"/>
</dbReference>
<evidence type="ECO:0008006" key="5">
    <source>
        <dbReference type="Google" id="ProtNLM"/>
    </source>
</evidence>
<evidence type="ECO:0000259" key="2">
    <source>
        <dbReference type="Pfam" id="PF13439"/>
    </source>
</evidence>
<sequence length="379" mass="42195">MNIGAPNLPPPPPSPQLGGGEFRILFISRAYGENAGGMERLSYELINAFESGGIVVDKIVNETKPGRSLFSTRLRSIIFAITIIPHALVKARHAEIIHIGDPVLSCIAWLIQLIYKKRAICTVHGLDLTFSNSIYQAYLKMFLPSCAQFVAISDYAKKLLQEKNITAPITVIPPGIIDRNYDESITRDDLQKMLKHEISQKIVFVTTGRLVKRKGHAWFIENVLLHLPENVLYVIAGDGPEKEHIASIIAKYNLQDRVLMLGRISDADQKILLNTCDAFIQPNIAVANDHEGFGIAPLEAALCARQVFASNIEGIPSAIVDGKNGALLPAENAQEWILALTEYVNHPSKNPQAREYTKQQYNWDAIAEKYREVFENTSK</sequence>
<name>A0A1G1XAY2_9BACT</name>
<feature type="domain" description="Glycosyl transferase family 1" evidence="1">
    <location>
        <begin position="198"/>
        <end position="359"/>
    </location>
</feature>
<dbReference type="Pfam" id="PF00534">
    <property type="entry name" value="Glycos_transf_1"/>
    <property type="match status" value="1"/>
</dbReference>
<dbReference type="EMBL" id="MHHS01000021">
    <property type="protein sequence ID" value="OGY37041.1"/>
    <property type="molecule type" value="Genomic_DNA"/>
</dbReference>
<gene>
    <name evidence="3" type="ORF">A3E36_00420</name>
</gene>
<dbReference type="PANTHER" id="PTHR12526">
    <property type="entry name" value="GLYCOSYLTRANSFERASE"/>
    <property type="match status" value="1"/>
</dbReference>
<dbReference type="SUPFAM" id="SSF53756">
    <property type="entry name" value="UDP-Glycosyltransferase/glycogen phosphorylase"/>
    <property type="match status" value="1"/>
</dbReference>
<dbReference type="InterPro" id="IPR028098">
    <property type="entry name" value="Glyco_trans_4-like_N"/>
</dbReference>
<dbReference type="Pfam" id="PF13439">
    <property type="entry name" value="Glyco_transf_4"/>
    <property type="match status" value="1"/>
</dbReference>
<dbReference type="Gene3D" id="3.40.50.2000">
    <property type="entry name" value="Glycogen Phosphorylase B"/>
    <property type="match status" value="2"/>
</dbReference>
<reference evidence="3 4" key="1">
    <citation type="journal article" date="2016" name="Nat. Commun.">
        <title>Thousands of microbial genomes shed light on interconnected biogeochemical processes in an aquifer system.</title>
        <authorList>
            <person name="Anantharaman K."/>
            <person name="Brown C.T."/>
            <person name="Hug L.A."/>
            <person name="Sharon I."/>
            <person name="Castelle C.J."/>
            <person name="Probst A.J."/>
            <person name="Thomas B.C."/>
            <person name="Singh A."/>
            <person name="Wilkins M.J."/>
            <person name="Karaoz U."/>
            <person name="Brodie E.L."/>
            <person name="Williams K.H."/>
            <person name="Hubbard S.S."/>
            <person name="Banfield J.F."/>
        </authorList>
    </citation>
    <scope>NUCLEOTIDE SEQUENCE [LARGE SCALE GENOMIC DNA]</scope>
</reference>
<comment type="caution">
    <text evidence="3">The sequence shown here is derived from an EMBL/GenBank/DDBJ whole genome shotgun (WGS) entry which is preliminary data.</text>
</comment>
<feature type="domain" description="Glycosyltransferase subfamily 4-like N-terminal" evidence="2">
    <location>
        <begin position="36"/>
        <end position="176"/>
    </location>
</feature>
<proteinExistence type="predicted"/>
<dbReference type="AlphaFoldDB" id="A0A1G1XAY2"/>
<dbReference type="GO" id="GO:0016757">
    <property type="term" value="F:glycosyltransferase activity"/>
    <property type="evidence" value="ECO:0007669"/>
    <property type="project" value="InterPro"/>
</dbReference>
<organism evidence="3 4">
    <name type="scientific">Candidatus Andersenbacteria bacterium RIFCSPHIGHO2_12_FULL_45_11b</name>
    <dbReference type="NCBI Taxonomy" id="1797282"/>
    <lineage>
        <taxon>Bacteria</taxon>
        <taxon>Candidatus Anderseniibacteriota</taxon>
    </lineage>
</organism>
<dbReference type="CDD" id="cd03801">
    <property type="entry name" value="GT4_PimA-like"/>
    <property type="match status" value="1"/>
</dbReference>
<evidence type="ECO:0000259" key="1">
    <source>
        <dbReference type="Pfam" id="PF00534"/>
    </source>
</evidence>